<dbReference type="Proteomes" id="UP001162162">
    <property type="component" value="Unassembled WGS sequence"/>
</dbReference>
<feature type="signal peptide" evidence="1">
    <location>
        <begin position="1"/>
        <end position="17"/>
    </location>
</feature>
<name>A0AAV8YJS3_9CUCU</name>
<keyword evidence="3" id="KW-1185">Reference proteome</keyword>
<proteinExistence type="predicted"/>
<keyword evidence="1" id="KW-0732">Signal</keyword>
<dbReference type="AlphaFoldDB" id="A0AAV8YJS3"/>
<sequence>MQYIVLFVAASISAGCAYPLGSVSSSVSGATSSTAILMPLSNLVETVDDTVGALAKSKTLTPGFPDSGRTVAVLEQKSLESLPIQLDDKYGNLQQFVAGIYNPKPIVDTIQEHEKYGNDGELHRKAANLFVGKVEGLSNGLNGIVELPFILFRQVGKSVTTSLNTVGGKLVGLS</sequence>
<evidence type="ECO:0000313" key="3">
    <source>
        <dbReference type="Proteomes" id="UP001162162"/>
    </source>
</evidence>
<accession>A0AAV8YJS3</accession>
<evidence type="ECO:0000313" key="2">
    <source>
        <dbReference type="EMBL" id="KAJ8951755.1"/>
    </source>
</evidence>
<organism evidence="2 3">
    <name type="scientific">Aromia moschata</name>
    <dbReference type="NCBI Taxonomy" id="1265417"/>
    <lineage>
        <taxon>Eukaryota</taxon>
        <taxon>Metazoa</taxon>
        <taxon>Ecdysozoa</taxon>
        <taxon>Arthropoda</taxon>
        <taxon>Hexapoda</taxon>
        <taxon>Insecta</taxon>
        <taxon>Pterygota</taxon>
        <taxon>Neoptera</taxon>
        <taxon>Endopterygota</taxon>
        <taxon>Coleoptera</taxon>
        <taxon>Polyphaga</taxon>
        <taxon>Cucujiformia</taxon>
        <taxon>Chrysomeloidea</taxon>
        <taxon>Cerambycidae</taxon>
        <taxon>Cerambycinae</taxon>
        <taxon>Callichromatini</taxon>
        <taxon>Aromia</taxon>
    </lineage>
</organism>
<evidence type="ECO:0000256" key="1">
    <source>
        <dbReference type="SAM" id="SignalP"/>
    </source>
</evidence>
<protein>
    <submittedName>
        <fullName evidence="2">Uncharacterized protein</fullName>
    </submittedName>
</protein>
<comment type="caution">
    <text evidence="2">The sequence shown here is derived from an EMBL/GenBank/DDBJ whole genome shotgun (WGS) entry which is preliminary data.</text>
</comment>
<feature type="chain" id="PRO_5043518899" evidence="1">
    <location>
        <begin position="18"/>
        <end position="174"/>
    </location>
</feature>
<dbReference type="EMBL" id="JAPWTK010000079">
    <property type="protein sequence ID" value="KAJ8951755.1"/>
    <property type="molecule type" value="Genomic_DNA"/>
</dbReference>
<reference evidence="2" key="1">
    <citation type="journal article" date="2023" name="Insect Mol. Biol.">
        <title>Genome sequencing provides insights into the evolution of gene families encoding plant cell wall-degrading enzymes in longhorned beetles.</title>
        <authorList>
            <person name="Shin N.R."/>
            <person name="Okamura Y."/>
            <person name="Kirsch R."/>
            <person name="Pauchet Y."/>
        </authorList>
    </citation>
    <scope>NUCLEOTIDE SEQUENCE</scope>
    <source>
        <strain evidence="2">AMC_N1</strain>
    </source>
</reference>
<gene>
    <name evidence="2" type="ORF">NQ318_012606</name>
</gene>